<dbReference type="PIRSF" id="PIRSF005054">
    <property type="entry name" value="PF1131"/>
    <property type="match status" value="1"/>
</dbReference>
<feature type="site" description="Transition state stabilizer" evidence="5">
    <location>
        <position position="54"/>
    </location>
</feature>
<organism evidence="8 9">
    <name type="scientific">Sulfoacidibacillus thermotolerans</name>
    <name type="common">Acidibacillus sulfuroxidans</name>
    <dbReference type="NCBI Taxonomy" id="1765684"/>
    <lineage>
        <taxon>Bacteria</taxon>
        <taxon>Bacillati</taxon>
        <taxon>Bacillota</taxon>
        <taxon>Bacilli</taxon>
        <taxon>Bacillales</taxon>
        <taxon>Alicyclobacillaceae</taxon>
        <taxon>Sulfoacidibacillus</taxon>
    </lineage>
</organism>
<evidence type="ECO:0000256" key="3">
    <source>
        <dbReference type="ARBA" id="ARBA00023118"/>
    </source>
</evidence>
<evidence type="ECO:0000259" key="7">
    <source>
        <dbReference type="Pfam" id="PF01881"/>
    </source>
</evidence>
<dbReference type="InterPro" id="IPR049435">
    <property type="entry name" value="Cas_Cas6_C"/>
</dbReference>
<sequence length="252" mass="28217">MRCRIEMLPKSPLKLPLHYPEIVQGLIYRMLSDKASSTQLHDHGLRQVGGKPVKLFAYSKLLGKYRIDRNNKTISILGSVDLVVTSALDEMVYDLATSLLKADRISLHGTEMQVRQVQLQSYCGRNTHNQIRLLSPVVTYRTITQPNGKKFTQYYKPGTEEFDTLLRQNLALKANALGWQVTSKDVDLSLIPVNAGAIRERIILFHGSPIHAWDGDFRLQGSTKFIELAWNAGLGGKGSSGFGVFDVFSQGR</sequence>
<gene>
    <name evidence="8" type="ORF">BM613_10625</name>
</gene>
<comment type="similarity">
    <text evidence="1 4">Belongs to the CRISPR-associated protein Cas6/Cse3/CasE family.</text>
</comment>
<comment type="function">
    <text evidence="4">CRISPR (clustered regularly interspaced short palindromic repeat), is an adaptive immune system that provides protection against mobile genetic elements (viruses, transposable elements and conjugative plasmids). CRISPR clusters contain sequences complementary to antecedent mobile elements and target invading nucleic acids. CRISPR clusters are transcribed and processed into CRISPR RNA (crRNA).</text>
</comment>
<feature type="domain" description="CRISPR associated protein Cas6 C-terminal" evidence="7">
    <location>
        <begin position="128"/>
        <end position="247"/>
    </location>
</feature>
<comment type="caution">
    <text evidence="8">The sequence shown here is derived from an EMBL/GenBank/DDBJ whole genome shotgun (WGS) entry which is preliminary data.</text>
</comment>
<feature type="active site" description="Proton acceptor" evidence="6">
    <location>
        <position position="28"/>
    </location>
</feature>
<proteinExistence type="inferred from homology"/>
<dbReference type="InterPro" id="IPR010156">
    <property type="entry name" value="CRISPR-assoc_prot_Cas6"/>
</dbReference>
<evidence type="ECO:0000256" key="5">
    <source>
        <dbReference type="PIRSR" id="PIRSR005054-1"/>
    </source>
</evidence>
<dbReference type="OrthoDB" id="9797488at2"/>
<evidence type="ECO:0000313" key="8">
    <source>
        <dbReference type="EMBL" id="PWI57009.1"/>
    </source>
</evidence>
<keyword evidence="2" id="KW-0694">RNA-binding</keyword>
<evidence type="ECO:0000256" key="1">
    <source>
        <dbReference type="ARBA" id="ARBA00005937"/>
    </source>
</evidence>
<dbReference type="Proteomes" id="UP000245380">
    <property type="component" value="Unassembled WGS sequence"/>
</dbReference>
<feature type="active site" description="Proton donor" evidence="6">
    <location>
        <position position="41"/>
    </location>
</feature>
<dbReference type="CDD" id="cd21140">
    <property type="entry name" value="Cas6_I-like"/>
    <property type="match status" value="1"/>
</dbReference>
<dbReference type="Gene3D" id="3.30.70.1900">
    <property type="match status" value="1"/>
</dbReference>
<dbReference type="AlphaFoldDB" id="A0A2U3D6U5"/>
<evidence type="ECO:0000256" key="2">
    <source>
        <dbReference type="ARBA" id="ARBA00022884"/>
    </source>
</evidence>
<dbReference type="GO" id="GO:0051607">
    <property type="term" value="P:defense response to virus"/>
    <property type="evidence" value="ECO:0007669"/>
    <property type="project" value="UniProtKB-KW"/>
</dbReference>
<dbReference type="PANTHER" id="PTHR36984:SF1">
    <property type="entry name" value="CRISPR-ASSOCIATED ENDORIBONUCLEASE CAS6 1"/>
    <property type="match status" value="1"/>
</dbReference>
<evidence type="ECO:0000256" key="4">
    <source>
        <dbReference type="PIRNR" id="PIRNR005054"/>
    </source>
</evidence>
<dbReference type="Gene3D" id="3.30.70.1890">
    <property type="match status" value="1"/>
</dbReference>
<accession>A0A2U3D6U5</accession>
<keyword evidence="9" id="KW-1185">Reference proteome</keyword>
<dbReference type="NCBIfam" id="TIGR01877">
    <property type="entry name" value="cas_cas6"/>
    <property type="match status" value="1"/>
</dbReference>
<dbReference type="PANTHER" id="PTHR36984">
    <property type="entry name" value="CRISPR-ASSOCIATED ENDORIBONUCLEASE CAS6 1"/>
    <property type="match status" value="1"/>
</dbReference>
<name>A0A2U3D6U5_SULT2</name>
<evidence type="ECO:0000313" key="9">
    <source>
        <dbReference type="Proteomes" id="UP000245380"/>
    </source>
</evidence>
<dbReference type="GO" id="GO:0003723">
    <property type="term" value="F:RNA binding"/>
    <property type="evidence" value="ECO:0007669"/>
    <property type="project" value="UniProtKB-KW"/>
</dbReference>
<protein>
    <recommendedName>
        <fullName evidence="4">CRISPR-associated endoribonuclease</fullName>
    </recommendedName>
</protein>
<dbReference type="Pfam" id="PF01881">
    <property type="entry name" value="Cas_Cas6_C"/>
    <property type="match status" value="1"/>
</dbReference>
<dbReference type="GO" id="GO:0016788">
    <property type="term" value="F:hydrolase activity, acting on ester bonds"/>
    <property type="evidence" value="ECO:0007669"/>
    <property type="project" value="InterPro"/>
</dbReference>
<dbReference type="InterPro" id="IPR045747">
    <property type="entry name" value="CRISPR-assoc_prot_Cas6_N_sf"/>
</dbReference>
<evidence type="ECO:0000256" key="6">
    <source>
        <dbReference type="PIRSR" id="PIRSR005054-50"/>
    </source>
</evidence>
<reference evidence="8 9" key="1">
    <citation type="submission" date="2016-11" db="EMBL/GenBank/DDBJ databases">
        <title>Comparative genomics of Acidibacillus ferroxidans species.</title>
        <authorList>
            <person name="Oliveira G."/>
            <person name="Nunes G."/>
            <person name="Oliveira R."/>
            <person name="Araujo F."/>
            <person name="Salim A."/>
            <person name="Scholte L."/>
            <person name="Morais D."/>
            <person name="Nancucheo I."/>
            <person name="Johnson D.B."/>
            <person name="Grail B."/>
            <person name="Bittencourt J."/>
            <person name="Valadares R."/>
        </authorList>
    </citation>
    <scope>NUCLEOTIDE SEQUENCE [LARGE SCALE GENOMIC DNA]</scope>
    <source>
        <strain evidence="8 9">Y002</strain>
    </source>
</reference>
<dbReference type="EMBL" id="MPDK01000020">
    <property type="protein sequence ID" value="PWI57009.1"/>
    <property type="molecule type" value="Genomic_DNA"/>
</dbReference>
<dbReference type="RefSeq" id="WP_109431182.1">
    <property type="nucleotide sequence ID" value="NZ_MPDK01000020.1"/>
</dbReference>
<keyword evidence="3" id="KW-0051">Antiviral defense</keyword>